<dbReference type="AlphaFoldDB" id="A0A8T0U0R4"/>
<keyword evidence="3" id="KW-1185">Reference proteome</keyword>
<evidence type="ECO:0000256" key="1">
    <source>
        <dbReference type="SAM" id="Phobius"/>
    </source>
</evidence>
<keyword evidence="1" id="KW-0812">Transmembrane</keyword>
<feature type="transmembrane region" description="Helical" evidence="1">
    <location>
        <begin position="57"/>
        <end position="79"/>
    </location>
</feature>
<organism evidence="2 3">
    <name type="scientific">Panicum virgatum</name>
    <name type="common">Blackwell switchgrass</name>
    <dbReference type="NCBI Taxonomy" id="38727"/>
    <lineage>
        <taxon>Eukaryota</taxon>
        <taxon>Viridiplantae</taxon>
        <taxon>Streptophyta</taxon>
        <taxon>Embryophyta</taxon>
        <taxon>Tracheophyta</taxon>
        <taxon>Spermatophyta</taxon>
        <taxon>Magnoliopsida</taxon>
        <taxon>Liliopsida</taxon>
        <taxon>Poales</taxon>
        <taxon>Poaceae</taxon>
        <taxon>PACMAD clade</taxon>
        <taxon>Panicoideae</taxon>
        <taxon>Panicodae</taxon>
        <taxon>Paniceae</taxon>
        <taxon>Panicinae</taxon>
        <taxon>Panicum</taxon>
        <taxon>Panicum sect. Hiantes</taxon>
    </lineage>
</organism>
<keyword evidence="1" id="KW-0472">Membrane</keyword>
<sequence length="135" mass="15029">MQRRPKRNRAGEIAIGMLTGGRIQVPAVEVGALLLGSLLSLIIAIPSEDLLSKPLQFIISLFVATLAAIMWKTILYLLIRHYHNKRRNIPSCVIDVPTFIDQYLAPQQFSLHIACHLRSLPAPSVNHTSINRVDA</sequence>
<protein>
    <submittedName>
        <fullName evidence="2">Uncharacterized protein</fullName>
    </submittedName>
</protein>
<dbReference type="EMBL" id="CM029042">
    <property type="protein sequence ID" value="KAG2614733.1"/>
    <property type="molecule type" value="Genomic_DNA"/>
</dbReference>
<evidence type="ECO:0000313" key="3">
    <source>
        <dbReference type="Proteomes" id="UP000823388"/>
    </source>
</evidence>
<evidence type="ECO:0000313" key="2">
    <source>
        <dbReference type="EMBL" id="KAG2614733.1"/>
    </source>
</evidence>
<comment type="caution">
    <text evidence="2">The sequence shown here is derived from an EMBL/GenBank/DDBJ whole genome shotgun (WGS) entry which is preliminary data.</text>
</comment>
<name>A0A8T0U0R4_PANVG</name>
<keyword evidence="1" id="KW-1133">Transmembrane helix</keyword>
<accession>A0A8T0U0R4</accession>
<dbReference type="Proteomes" id="UP000823388">
    <property type="component" value="Chromosome 3N"/>
</dbReference>
<feature type="transmembrane region" description="Helical" evidence="1">
    <location>
        <begin position="27"/>
        <end position="45"/>
    </location>
</feature>
<proteinExistence type="predicted"/>
<gene>
    <name evidence="2" type="ORF">PVAP13_3NG005400</name>
</gene>
<reference evidence="2" key="1">
    <citation type="submission" date="2020-05" db="EMBL/GenBank/DDBJ databases">
        <title>WGS assembly of Panicum virgatum.</title>
        <authorList>
            <person name="Lovell J.T."/>
            <person name="Jenkins J."/>
            <person name="Shu S."/>
            <person name="Juenger T.E."/>
            <person name="Schmutz J."/>
        </authorList>
    </citation>
    <scope>NUCLEOTIDE SEQUENCE</scope>
    <source>
        <strain evidence="2">AP13</strain>
    </source>
</reference>